<reference evidence="4 5" key="1">
    <citation type="submission" date="2015-09" db="EMBL/GenBank/DDBJ databases">
        <title>Genome sequencing project for genomic taxonomy and phylogenomics of Bacillus-like bacteria.</title>
        <authorList>
            <person name="Liu B."/>
            <person name="Wang J."/>
            <person name="Zhu Y."/>
            <person name="Liu G."/>
            <person name="Chen Q."/>
            <person name="Chen Z."/>
            <person name="Lan J."/>
            <person name="Che J."/>
            <person name="Ge C."/>
            <person name="Shi H."/>
            <person name="Pan Z."/>
            <person name="Liu X."/>
        </authorList>
    </citation>
    <scope>NUCLEOTIDE SEQUENCE [LARGE SCALE GENOMIC DNA]</scope>
    <source>
        <strain evidence="4 5">DSM 8552</strain>
    </source>
</reference>
<dbReference type="InterPro" id="IPR050109">
    <property type="entry name" value="HTH-type_TetR-like_transc_reg"/>
</dbReference>
<proteinExistence type="predicted"/>
<dbReference type="InterPro" id="IPR039536">
    <property type="entry name" value="TetR_C_Proteobacteria"/>
</dbReference>
<gene>
    <name evidence="4" type="ORF">AN963_17185</name>
</gene>
<dbReference type="Pfam" id="PF14246">
    <property type="entry name" value="TetR_C_7"/>
    <property type="match status" value="1"/>
</dbReference>
<name>A0ABR5N7S3_BRECH</name>
<dbReference type="InterPro" id="IPR009057">
    <property type="entry name" value="Homeodomain-like_sf"/>
</dbReference>
<dbReference type="EMBL" id="LJJB01000010">
    <property type="protein sequence ID" value="KQL46650.1"/>
    <property type="molecule type" value="Genomic_DNA"/>
</dbReference>
<dbReference type="InterPro" id="IPR001647">
    <property type="entry name" value="HTH_TetR"/>
</dbReference>
<dbReference type="PROSITE" id="PS50977">
    <property type="entry name" value="HTH_TETR_2"/>
    <property type="match status" value="1"/>
</dbReference>
<comment type="caution">
    <text evidence="4">The sequence shown here is derived from an EMBL/GenBank/DDBJ whole genome shotgun (WGS) entry which is preliminary data.</text>
</comment>
<accession>A0ABR5N7S3</accession>
<evidence type="ECO:0000313" key="4">
    <source>
        <dbReference type="EMBL" id="KQL46650.1"/>
    </source>
</evidence>
<dbReference type="PRINTS" id="PR00455">
    <property type="entry name" value="HTHTETR"/>
</dbReference>
<evidence type="ECO:0000256" key="1">
    <source>
        <dbReference type="ARBA" id="ARBA00023125"/>
    </source>
</evidence>
<dbReference type="Proteomes" id="UP000051063">
    <property type="component" value="Unassembled WGS sequence"/>
</dbReference>
<feature type="domain" description="HTH tetR-type" evidence="3">
    <location>
        <begin position="17"/>
        <end position="77"/>
    </location>
</feature>
<dbReference type="Pfam" id="PF00440">
    <property type="entry name" value="TetR_N"/>
    <property type="match status" value="1"/>
</dbReference>
<feature type="DNA-binding region" description="H-T-H motif" evidence="2">
    <location>
        <begin position="40"/>
        <end position="59"/>
    </location>
</feature>
<protein>
    <submittedName>
        <fullName evidence="4">Transcriptional regulator</fullName>
    </submittedName>
</protein>
<dbReference type="InterPro" id="IPR036271">
    <property type="entry name" value="Tet_transcr_reg_TetR-rel_C_sf"/>
</dbReference>
<dbReference type="PANTHER" id="PTHR30055:SF226">
    <property type="entry name" value="HTH-TYPE TRANSCRIPTIONAL REGULATOR PKSA"/>
    <property type="match status" value="1"/>
</dbReference>
<evidence type="ECO:0000256" key="2">
    <source>
        <dbReference type="PROSITE-ProRule" id="PRU00335"/>
    </source>
</evidence>
<dbReference type="SUPFAM" id="SSF48498">
    <property type="entry name" value="Tetracyclin repressor-like, C-terminal domain"/>
    <property type="match status" value="1"/>
</dbReference>
<dbReference type="PANTHER" id="PTHR30055">
    <property type="entry name" value="HTH-TYPE TRANSCRIPTIONAL REGULATOR RUTR"/>
    <property type="match status" value="1"/>
</dbReference>
<dbReference type="RefSeq" id="WP_055745745.1">
    <property type="nucleotide sequence ID" value="NZ_LJJB01000010.1"/>
</dbReference>
<dbReference type="Gene3D" id="1.10.357.10">
    <property type="entry name" value="Tetracycline Repressor, domain 2"/>
    <property type="match status" value="1"/>
</dbReference>
<organism evidence="4 5">
    <name type="scientific">Brevibacillus choshinensis</name>
    <dbReference type="NCBI Taxonomy" id="54911"/>
    <lineage>
        <taxon>Bacteria</taxon>
        <taxon>Bacillati</taxon>
        <taxon>Bacillota</taxon>
        <taxon>Bacilli</taxon>
        <taxon>Bacillales</taxon>
        <taxon>Paenibacillaceae</taxon>
        <taxon>Brevibacillus</taxon>
    </lineage>
</organism>
<evidence type="ECO:0000313" key="5">
    <source>
        <dbReference type="Proteomes" id="UP000051063"/>
    </source>
</evidence>
<keyword evidence="5" id="KW-1185">Reference proteome</keyword>
<sequence length="211" mass="24060">MDHSDIEPSHGGRGEEQETRERILAAASQLMAKKGYKGATTRKISQLAGVNEVTIFRHFKNKEAILEELLKGILDIRQQLENHLHGEFSELKEILLRYARGYYTMLVERKEVLLICMIEADNHPEVIKLFSSVPMTAVEVLCNKLQEFQDQGHLPKGDACAAALMFVSTFFYAFMAKHRVNLNPEFQEEQLFEDATNILMHGITGITNSHR</sequence>
<keyword evidence="1 2" id="KW-0238">DNA-binding</keyword>
<dbReference type="SUPFAM" id="SSF46689">
    <property type="entry name" value="Homeodomain-like"/>
    <property type="match status" value="1"/>
</dbReference>
<evidence type="ECO:0000259" key="3">
    <source>
        <dbReference type="PROSITE" id="PS50977"/>
    </source>
</evidence>